<accession>A0A6A6HEP3</accession>
<protein>
    <submittedName>
        <fullName evidence="2">Uncharacterized protein</fullName>
    </submittedName>
</protein>
<feature type="transmembrane region" description="Helical" evidence="1">
    <location>
        <begin position="41"/>
        <end position="62"/>
    </location>
</feature>
<keyword evidence="1" id="KW-1133">Transmembrane helix</keyword>
<keyword evidence="3" id="KW-1185">Reference proteome</keyword>
<evidence type="ECO:0000313" key="3">
    <source>
        <dbReference type="Proteomes" id="UP000800092"/>
    </source>
</evidence>
<reference evidence="2" key="1">
    <citation type="journal article" date="2020" name="Stud. Mycol.">
        <title>101 Dothideomycetes genomes: a test case for predicting lifestyles and emergence of pathogens.</title>
        <authorList>
            <person name="Haridas S."/>
            <person name="Albert R."/>
            <person name="Binder M."/>
            <person name="Bloem J."/>
            <person name="Labutti K."/>
            <person name="Salamov A."/>
            <person name="Andreopoulos B."/>
            <person name="Baker S."/>
            <person name="Barry K."/>
            <person name="Bills G."/>
            <person name="Bluhm B."/>
            <person name="Cannon C."/>
            <person name="Castanera R."/>
            <person name="Culley D."/>
            <person name="Daum C."/>
            <person name="Ezra D."/>
            <person name="Gonzalez J."/>
            <person name="Henrissat B."/>
            <person name="Kuo A."/>
            <person name="Liang C."/>
            <person name="Lipzen A."/>
            <person name="Lutzoni F."/>
            <person name="Magnuson J."/>
            <person name="Mondo S."/>
            <person name="Nolan M."/>
            <person name="Ohm R."/>
            <person name="Pangilinan J."/>
            <person name="Park H.-J."/>
            <person name="Ramirez L."/>
            <person name="Alfaro M."/>
            <person name="Sun H."/>
            <person name="Tritt A."/>
            <person name="Yoshinaga Y."/>
            <person name="Zwiers L.-H."/>
            <person name="Turgeon B."/>
            <person name="Goodwin S."/>
            <person name="Spatafora J."/>
            <person name="Crous P."/>
            <person name="Grigoriev I."/>
        </authorList>
    </citation>
    <scope>NUCLEOTIDE SEQUENCE</scope>
    <source>
        <strain evidence="2">Tuck. ex Michener</strain>
    </source>
</reference>
<dbReference type="EMBL" id="ML991784">
    <property type="protein sequence ID" value="KAF2236606.1"/>
    <property type="molecule type" value="Genomic_DNA"/>
</dbReference>
<dbReference type="Proteomes" id="UP000800092">
    <property type="component" value="Unassembled WGS sequence"/>
</dbReference>
<sequence>MPKRTFSPMNIVAAAFNICQTWAGAGVTSVLEIAHGDGVDLVFYGMVIMIFLYGATATIITVPPQIVIGIARFCDAAYVNQRWHTFLSLARMKLKLRRGRYRLAQTGDKSLAAEKRSR</sequence>
<name>A0A6A6HEP3_VIRVR</name>
<dbReference type="AlphaFoldDB" id="A0A6A6HEP3"/>
<gene>
    <name evidence="2" type="ORF">EV356DRAFT_530883</name>
</gene>
<keyword evidence="1" id="KW-0472">Membrane</keyword>
<evidence type="ECO:0000256" key="1">
    <source>
        <dbReference type="SAM" id="Phobius"/>
    </source>
</evidence>
<keyword evidence="1" id="KW-0812">Transmembrane</keyword>
<organism evidence="2 3">
    <name type="scientific">Viridothelium virens</name>
    <name type="common">Speckled blister lichen</name>
    <name type="synonym">Trypethelium virens</name>
    <dbReference type="NCBI Taxonomy" id="1048519"/>
    <lineage>
        <taxon>Eukaryota</taxon>
        <taxon>Fungi</taxon>
        <taxon>Dikarya</taxon>
        <taxon>Ascomycota</taxon>
        <taxon>Pezizomycotina</taxon>
        <taxon>Dothideomycetes</taxon>
        <taxon>Dothideomycetes incertae sedis</taxon>
        <taxon>Trypetheliales</taxon>
        <taxon>Trypetheliaceae</taxon>
        <taxon>Viridothelium</taxon>
    </lineage>
</organism>
<proteinExistence type="predicted"/>
<evidence type="ECO:0000313" key="2">
    <source>
        <dbReference type="EMBL" id="KAF2236606.1"/>
    </source>
</evidence>